<sequence>MQRDERVKSAKKCGRISLVQKHRSKNNVIWPKSKTTIPLDLQPVGQEKYNTGVLLYGGISSRVEQQLKPHIDQLYGDGDVIWQCNGDSKHRFHYVLEQIDEIFNDGVKPEEQADKMADI</sequence>
<name>A0A819MJF8_9BILA</name>
<proteinExistence type="predicted"/>
<dbReference type="AlphaFoldDB" id="A0A819MJF8"/>
<organism evidence="1 2">
    <name type="scientific">Rotaria sordida</name>
    <dbReference type="NCBI Taxonomy" id="392033"/>
    <lineage>
        <taxon>Eukaryota</taxon>
        <taxon>Metazoa</taxon>
        <taxon>Spiralia</taxon>
        <taxon>Gnathifera</taxon>
        <taxon>Rotifera</taxon>
        <taxon>Eurotatoria</taxon>
        <taxon>Bdelloidea</taxon>
        <taxon>Philodinida</taxon>
        <taxon>Philodinidae</taxon>
        <taxon>Rotaria</taxon>
    </lineage>
</organism>
<dbReference type="Proteomes" id="UP000663836">
    <property type="component" value="Unassembled WGS sequence"/>
</dbReference>
<reference evidence="1" key="1">
    <citation type="submission" date="2021-02" db="EMBL/GenBank/DDBJ databases">
        <authorList>
            <person name="Nowell W R."/>
        </authorList>
    </citation>
    <scope>NUCLEOTIDE SEQUENCE</scope>
</reference>
<evidence type="ECO:0000313" key="2">
    <source>
        <dbReference type="Proteomes" id="UP000663836"/>
    </source>
</evidence>
<dbReference type="EMBL" id="CAJOBD010004129">
    <property type="protein sequence ID" value="CAF3981891.1"/>
    <property type="molecule type" value="Genomic_DNA"/>
</dbReference>
<comment type="caution">
    <text evidence="1">The sequence shown here is derived from an EMBL/GenBank/DDBJ whole genome shotgun (WGS) entry which is preliminary data.</text>
</comment>
<accession>A0A819MJF8</accession>
<evidence type="ECO:0000313" key="1">
    <source>
        <dbReference type="EMBL" id="CAF3981891.1"/>
    </source>
</evidence>
<gene>
    <name evidence="1" type="ORF">JBS370_LOCUS25227</name>
</gene>
<protein>
    <submittedName>
        <fullName evidence="1">Uncharacterized protein</fullName>
    </submittedName>
</protein>